<feature type="compositionally biased region" description="Polar residues" evidence="12">
    <location>
        <begin position="22"/>
        <end position="37"/>
    </location>
</feature>
<accession>A0A2J6PXJ5</accession>
<dbReference type="SMART" id="SM00448">
    <property type="entry name" value="REC"/>
    <property type="match status" value="1"/>
</dbReference>
<evidence type="ECO:0000256" key="2">
    <source>
        <dbReference type="ARBA" id="ARBA00022553"/>
    </source>
</evidence>
<dbReference type="Gene3D" id="3.30.450.40">
    <property type="match status" value="1"/>
</dbReference>
<feature type="compositionally biased region" description="Polar residues" evidence="12">
    <location>
        <begin position="1289"/>
        <end position="1300"/>
    </location>
</feature>
<dbReference type="SUPFAM" id="SSF55785">
    <property type="entry name" value="PYP-like sensor domain (PAS domain)"/>
    <property type="match status" value="1"/>
</dbReference>
<dbReference type="PROSITE" id="PS50046">
    <property type="entry name" value="PHYTOCHROME_2"/>
    <property type="match status" value="1"/>
</dbReference>
<feature type="compositionally biased region" description="Basic and acidic residues" evidence="12">
    <location>
        <begin position="1305"/>
        <end position="1337"/>
    </location>
</feature>
<feature type="domain" description="Response regulatory" evidence="15">
    <location>
        <begin position="1104"/>
        <end position="1235"/>
    </location>
</feature>
<evidence type="ECO:0000313" key="17">
    <source>
        <dbReference type="Proteomes" id="UP000235672"/>
    </source>
</evidence>
<dbReference type="PANTHER" id="PTHR43065:SF10">
    <property type="entry name" value="PEROXIDE STRESS-ACTIVATED HISTIDINE KINASE MAK3"/>
    <property type="match status" value="1"/>
</dbReference>
<feature type="compositionally biased region" description="Polar residues" evidence="12">
    <location>
        <begin position="1000"/>
        <end position="1029"/>
    </location>
</feature>
<feature type="compositionally biased region" description="Low complexity" evidence="12">
    <location>
        <begin position="944"/>
        <end position="959"/>
    </location>
</feature>
<keyword evidence="9" id="KW-0902">Two-component regulatory system</keyword>
<dbReference type="SUPFAM" id="SSF47384">
    <property type="entry name" value="Homodimeric domain of signal transducing histidine kinase"/>
    <property type="match status" value="1"/>
</dbReference>
<feature type="domain" description="Histidine kinase" evidence="14">
    <location>
        <begin position="647"/>
        <end position="885"/>
    </location>
</feature>
<evidence type="ECO:0000313" key="16">
    <source>
        <dbReference type="EMBL" id="PMD18763.1"/>
    </source>
</evidence>
<dbReference type="GO" id="GO:0009584">
    <property type="term" value="P:detection of visible light"/>
    <property type="evidence" value="ECO:0007669"/>
    <property type="project" value="InterPro"/>
</dbReference>
<dbReference type="OrthoDB" id="2015534at2759"/>
<dbReference type="SMART" id="SM00387">
    <property type="entry name" value="HATPase_c"/>
    <property type="match status" value="1"/>
</dbReference>
<evidence type="ECO:0000256" key="4">
    <source>
        <dbReference type="ARBA" id="ARBA00022679"/>
    </source>
</evidence>
<evidence type="ECO:0000256" key="12">
    <source>
        <dbReference type="SAM" id="MobiDB-lite"/>
    </source>
</evidence>
<keyword evidence="10" id="KW-0675">Receptor</keyword>
<gene>
    <name evidence="16" type="ORF">NA56DRAFT_576618</name>
</gene>
<dbReference type="Pfam" id="PF00512">
    <property type="entry name" value="HisKA"/>
    <property type="match status" value="1"/>
</dbReference>
<feature type="region of interest" description="Disordered" evidence="12">
    <location>
        <begin position="944"/>
        <end position="1045"/>
    </location>
</feature>
<dbReference type="FunFam" id="3.30.450.270:FF:000002">
    <property type="entry name" value="Sensor histidine kinase/response regulator, putative"/>
    <property type="match status" value="1"/>
</dbReference>
<dbReference type="InterPro" id="IPR035965">
    <property type="entry name" value="PAS-like_dom_sf"/>
</dbReference>
<dbReference type="Pfam" id="PF00072">
    <property type="entry name" value="Response_reg"/>
    <property type="match status" value="1"/>
</dbReference>
<sequence>MQLFSYATSEKSNESQSSSTQGTLNSTSLGTHTPAEQESNFGLVTTRFKHVVTAEGHAVITGRDGETLQRCEDEPIHIPGAIQGFGLLIALEEEEEGQLVIRVVSENSHRMIGYTPQELFKLSSFTDILSEEQCDNLLDHIDFIRDEEADPAKNGPEVFTLSIRGPKSKRSKKLWCAMHINPCRPDIIICEFELDDDQVYPLVPKSEETPEPPENTLHSNPTAEELVESTHASSKPLRVLRSARKRKGEAAAMEVFNVMSQVQEQLASAPNLDKFLKILVGVVKELTGFHRVMIYQFDASFNGRVVTELVDPRATKDLYKGLNFPASDIPKQARDLYKINKVRLLYDRDLETSRLVCRTVEDLEVPLDLSFSYLRAMSPIHIKYLANMAVRSSMSISITAFNELWGLISCHSYGSKGMRVSFPIRKMCRLVGDTASRNIERLSYASRLQARKLINTVPTQANPSGYIIASSDDLLKLFDADFGLLSIKGETKIMGRIDHSQEALAMLEYLRLRKITSVVTSQDIREDFPDLRYPPGFEVIAGLLLVPLSVGGDDFIVFFRKGQVKQVKWAGNPYEKFYKEGTEGYLEPRKSFKTWSETVIGKCRDWTEEQVETAAVLCLVYGKFIEVWRQKEAAIQSSQLTRLLLANSAHEVRTPLNAIINYLEIALEGTLDQETRDNLAKSHSASKSLIYVINDLLDLAKAEEGQDLIQDAIFDLPATLREATDSFRSEAKRKGLEYEVIEHPGVPKLVHGDQRRVRQAVANVTANAIQHTNSGWVRVEIWLQEILEDRVTIEIVVQDTGVGMSNEKLDALFRDLEQVTTDGDESLGDSADAPRKITQGGKENSTLGLGLAMVARIVRNMDGQLRLKSEEGRGSRFVIQLSFILPDDEIGSGASSLKLSLEAQGIASPSLPAAADGEVTLIDKGSSLRSEGVVRRRSIEEITSLHSNKSGSSNRSGKSTKSDVDRLIDAIATPLAVGEPEPEERIMQRSTSRGSHHSRQSAGSIGTVSTRTSMSYTRPGNLRRSQSYGSPEHLRTTIDGPPGSKFITDSRTLLKAVRIPEDFVSSPTEESPPHTTSRVLFDIPDRHSIAKPETAKKLDAEHLRILVAEDDPVNSRIILKRLEKFGHEVHHTVNGEDCASAYGDKPAFFDVVLMDMQMPIVDGLTSTKMIRSFEKLHSGSHLSARAAVNGRVPIFAVSASLVERELQTYIDAGFDGWILKPIDFKRLNVLLLGIVEDDTRQSCLYKPGEWEKGGWFSRSQPSVLEASTVPSDKSPVQRVPLKDAAYSDLASQHSSESGSITPKMDPSRKPLIHDERLNSSKEADRDGFFPKMEDKPLDAAQGRKGSTDS</sequence>
<dbReference type="EMBL" id="KZ613492">
    <property type="protein sequence ID" value="PMD18763.1"/>
    <property type="molecule type" value="Genomic_DNA"/>
</dbReference>
<dbReference type="InterPro" id="IPR003594">
    <property type="entry name" value="HATPase_dom"/>
</dbReference>
<dbReference type="Pfam" id="PF00360">
    <property type="entry name" value="PHY"/>
    <property type="match status" value="1"/>
</dbReference>
<keyword evidence="17" id="KW-1185">Reference proteome</keyword>
<dbReference type="InterPro" id="IPR003018">
    <property type="entry name" value="GAF"/>
</dbReference>
<feature type="region of interest" description="Disordered" evidence="12">
    <location>
        <begin position="822"/>
        <end position="842"/>
    </location>
</feature>
<dbReference type="PROSITE" id="PS50110">
    <property type="entry name" value="RESPONSE_REGULATORY"/>
    <property type="match status" value="1"/>
</dbReference>
<dbReference type="InterPro" id="IPR011006">
    <property type="entry name" value="CheY-like_superfamily"/>
</dbReference>
<evidence type="ECO:0000259" key="13">
    <source>
        <dbReference type="PROSITE" id="PS50046"/>
    </source>
</evidence>
<dbReference type="InterPro" id="IPR043150">
    <property type="entry name" value="Phytochrome_PHY_sf"/>
</dbReference>
<feature type="compositionally biased region" description="Low complexity" evidence="12">
    <location>
        <begin position="8"/>
        <end position="21"/>
    </location>
</feature>
<organism evidence="16 17">
    <name type="scientific">Hyaloscypha hepaticicola</name>
    <dbReference type="NCBI Taxonomy" id="2082293"/>
    <lineage>
        <taxon>Eukaryota</taxon>
        <taxon>Fungi</taxon>
        <taxon>Dikarya</taxon>
        <taxon>Ascomycota</taxon>
        <taxon>Pezizomycotina</taxon>
        <taxon>Leotiomycetes</taxon>
        <taxon>Helotiales</taxon>
        <taxon>Hyaloscyphaceae</taxon>
        <taxon>Hyaloscypha</taxon>
    </lineage>
</organism>
<evidence type="ECO:0000256" key="1">
    <source>
        <dbReference type="ARBA" id="ARBA00022543"/>
    </source>
</evidence>
<dbReference type="InterPro" id="IPR013515">
    <property type="entry name" value="Phytochrome_cen-reg"/>
</dbReference>
<dbReference type="GO" id="GO:0000155">
    <property type="term" value="F:phosphorelay sensor kinase activity"/>
    <property type="evidence" value="ECO:0007669"/>
    <property type="project" value="InterPro"/>
</dbReference>
<feature type="region of interest" description="Disordered" evidence="12">
    <location>
        <begin position="1"/>
        <end position="37"/>
    </location>
</feature>
<evidence type="ECO:0000256" key="10">
    <source>
        <dbReference type="ARBA" id="ARBA00023170"/>
    </source>
</evidence>
<dbReference type="InterPro" id="IPR005467">
    <property type="entry name" value="His_kinase_dom"/>
</dbReference>
<proteinExistence type="predicted"/>
<keyword evidence="6" id="KW-0418">Kinase</keyword>
<evidence type="ECO:0000259" key="14">
    <source>
        <dbReference type="PROSITE" id="PS50109"/>
    </source>
</evidence>
<dbReference type="InterPro" id="IPR001294">
    <property type="entry name" value="Phytochrome"/>
</dbReference>
<dbReference type="FunFam" id="1.10.287.130:FF:000048">
    <property type="entry name" value="Sensor histidine kinase/response regulator"/>
    <property type="match status" value="1"/>
</dbReference>
<dbReference type="PRINTS" id="PR01033">
    <property type="entry name" value="PHYTOCHROME"/>
</dbReference>
<dbReference type="Proteomes" id="UP000235672">
    <property type="component" value="Unassembled WGS sequence"/>
</dbReference>
<dbReference type="CDD" id="cd00082">
    <property type="entry name" value="HisKA"/>
    <property type="match status" value="1"/>
</dbReference>
<keyword evidence="1" id="KW-0600">Photoreceptor protein</keyword>
<dbReference type="InterPro" id="IPR001789">
    <property type="entry name" value="Sig_transdc_resp-reg_receiver"/>
</dbReference>
<feature type="region of interest" description="Disordered" evidence="12">
    <location>
        <begin position="1284"/>
        <end position="1349"/>
    </location>
</feature>
<evidence type="ECO:0000256" key="6">
    <source>
        <dbReference type="ARBA" id="ARBA00022777"/>
    </source>
</evidence>
<dbReference type="PROSITE" id="PS50109">
    <property type="entry name" value="HIS_KIN"/>
    <property type="match status" value="1"/>
</dbReference>
<dbReference type="InterPro" id="IPR016132">
    <property type="entry name" value="Phyto_chromo_attachment"/>
</dbReference>
<dbReference type="Pfam" id="PF08446">
    <property type="entry name" value="PAS_2"/>
    <property type="match status" value="1"/>
</dbReference>
<evidence type="ECO:0000256" key="7">
    <source>
        <dbReference type="ARBA" id="ARBA00022840"/>
    </source>
</evidence>
<dbReference type="InterPro" id="IPR036097">
    <property type="entry name" value="HisK_dim/P_sf"/>
</dbReference>
<reference evidence="16 17" key="1">
    <citation type="submission" date="2016-05" db="EMBL/GenBank/DDBJ databases">
        <title>A degradative enzymes factory behind the ericoid mycorrhizal symbiosis.</title>
        <authorList>
            <consortium name="DOE Joint Genome Institute"/>
            <person name="Martino E."/>
            <person name="Morin E."/>
            <person name="Grelet G."/>
            <person name="Kuo A."/>
            <person name="Kohler A."/>
            <person name="Daghino S."/>
            <person name="Barry K."/>
            <person name="Choi C."/>
            <person name="Cichocki N."/>
            <person name="Clum A."/>
            <person name="Copeland A."/>
            <person name="Hainaut M."/>
            <person name="Haridas S."/>
            <person name="Labutti K."/>
            <person name="Lindquist E."/>
            <person name="Lipzen A."/>
            <person name="Khouja H.-R."/>
            <person name="Murat C."/>
            <person name="Ohm R."/>
            <person name="Olson A."/>
            <person name="Spatafora J."/>
            <person name="Veneault-Fourrey C."/>
            <person name="Henrissat B."/>
            <person name="Grigoriev I."/>
            <person name="Martin F."/>
            <person name="Perotto S."/>
        </authorList>
    </citation>
    <scope>NUCLEOTIDE SEQUENCE [LARGE SCALE GENOMIC DNA]</scope>
    <source>
        <strain evidence="16 17">UAMH 7357</strain>
    </source>
</reference>
<dbReference type="InterPro" id="IPR013654">
    <property type="entry name" value="PAS_2"/>
</dbReference>
<dbReference type="GO" id="GO:0005524">
    <property type="term" value="F:ATP binding"/>
    <property type="evidence" value="ECO:0007669"/>
    <property type="project" value="UniProtKB-KW"/>
</dbReference>
<keyword evidence="5" id="KW-0547">Nucleotide-binding</keyword>
<feature type="region of interest" description="Disordered" evidence="12">
    <location>
        <begin position="203"/>
        <end position="235"/>
    </location>
</feature>
<dbReference type="InterPro" id="IPR036890">
    <property type="entry name" value="HATPase_C_sf"/>
</dbReference>
<dbReference type="InterPro" id="IPR029016">
    <property type="entry name" value="GAF-like_dom_sf"/>
</dbReference>
<dbReference type="Gene3D" id="3.30.565.10">
    <property type="entry name" value="Histidine kinase-like ATPase, C-terminal domain"/>
    <property type="match status" value="1"/>
</dbReference>
<dbReference type="STRING" id="1745343.A0A2J6PXJ5"/>
<dbReference type="CDD" id="cd17546">
    <property type="entry name" value="REC_hyHK_CKI1_RcsC-like"/>
    <property type="match status" value="1"/>
</dbReference>
<dbReference type="Gene3D" id="3.30.450.20">
    <property type="entry name" value="PAS domain"/>
    <property type="match status" value="1"/>
</dbReference>
<evidence type="ECO:0000256" key="3">
    <source>
        <dbReference type="ARBA" id="ARBA00022606"/>
    </source>
</evidence>
<evidence type="ECO:0000256" key="11">
    <source>
        <dbReference type="PROSITE-ProRule" id="PRU00169"/>
    </source>
</evidence>
<dbReference type="Gene3D" id="3.40.50.2300">
    <property type="match status" value="1"/>
</dbReference>
<keyword evidence="2 11" id="KW-0597">Phosphoprotein</keyword>
<keyword evidence="7" id="KW-0067">ATP-binding</keyword>
<dbReference type="GO" id="GO:0009881">
    <property type="term" value="F:photoreceptor activity"/>
    <property type="evidence" value="ECO:0007669"/>
    <property type="project" value="UniProtKB-KW"/>
</dbReference>
<keyword evidence="4" id="KW-0808">Transferase</keyword>
<dbReference type="SUPFAM" id="SSF55874">
    <property type="entry name" value="ATPase domain of HSP90 chaperone/DNA topoisomerase II/histidine kinase"/>
    <property type="match status" value="1"/>
</dbReference>
<keyword evidence="3" id="KW-0716">Sensory transduction</keyword>
<evidence type="ECO:0000256" key="5">
    <source>
        <dbReference type="ARBA" id="ARBA00022741"/>
    </source>
</evidence>
<feature type="domain" description="Phytochrome chromophore attachment site" evidence="13">
    <location>
        <begin position="271"/>
        <end position="433"/>
    </location>
</feature>
<feature type="modified residue" description="4-aspartylphosphate" evidence="11">
    <location>
        <position position="1155"/>
    </location>
</feature>
<dbReference type="SUPFAM" id="SSF52172">
    <property type="entry name" value="CheY-like"/>
    <property type="match status" value="1"/>
</dbReference>
<evidence type="ECO:0000256" key="9">
    <source>
        <dbReference type="ARBA" id="ARBA00023012"/>
    </source>
</evidence>
<name>A0A2J6PXJ5_9HELO</name>
<dbReference type="Pfam" id="PF02518">
    <property type="entry name" value="HATPase_c"/>
    <property type="match status" value="1"/>
</dbReference>
<dbReference type="SUPFAM" id="SSF55781">
    <property type="entry name" value="GAF domain-like"/>
    <property type="match status" value="2"/>
</dbReference>
<dbReference type="InterPro" id="IPR003661">
    <property type="entry name" value="HisK_dim/P_dom"/>
</dbReference>
<evidence type="ECO:0000259" key="15">
    <source>
        <dbReference type="PROSITE" id="PS50110"/>
    </source>
</evidence>
<dbReference type="Pfam" id="PF01590">
    <property type="entry name" value="GAF"/>
    <property type="match status" value="1"/>
</dbReference>
<dbReference type="SMART" id="SM00388">
    <property type="entry name" value="HisKA"/>
    <property type="match status" value="1"/>
</dbReference>
<protein>
    <submittedName>
        <fullName evidence="16">Putative cyanobacterial phytochrome B</fullName>
    </submittedName>
</protein>
<evidence type="ECO:0000256" key="8">
    <source>
        <dbReference type="ARBA" id="ARBA00022991"/>
    </source>
</evidence>
<keyword evidence="8" id="KW-0157">Chromophore</keyword>
<dbReference type="PANTHER" id="PTHR43065">
    <property type="entry name" value="SENSOR HISTIDINE KINASE"/>
    <property type="match status" value="1"/>
</dbReference>
<dbReference type="Gene3D" id="3.30.450.270">
    <property type="match status" value="1"/>
</dbReference>
<dbReference type="GO" id="GO:0006355">
    <property type="term" value="P:regulation of DNA-templated transcription"/>
    <property type="evidence" value="ECO:0007669"/>
    <property type="project" value="InterPro"/>
</dbReference>
<dbReference type="Gene3D" id="1.10.287.130">
    <property type="match status" value="1"/>
</dbReference>